<dbReference type="Proteomes" id="UP000588051">
    <property type="component" value="Unassembled WGS sequence"/>
</dbReference>
<dbReference type="InterPro" id="IPR009044">
    <property type="entry name" value="ssDNA-bd_transcriptional_reg"/>
</dbReference>
<dbReference type="InterPro" id="IPR013742">
    <property type="entry name" value="Whirly"/>
</dbReference>
<accession>A0A850QJD7</accession>
<dbReference type="Gene3D" id="2.30.31.10">
    <property type="entry name" value="Transcriptional Coactivator Pc4, Chain A"/>
    <property type="match status" value="1"/>
</dbReference>
<evidence type="ECO:0000313" key="2">
    <source>
        <dbReference type="EMBL" id="NVO79368.1"/>
    </source>
</evidence>
<reference evidence="2 3" key="1">
    <citation type="submission" date="2020-06" db="EMBL/GenBank/DDBJ databases">
        <authorList>
            <person name="Qiu C."/>
            <person name="Liu Z."/>
        </authorList>
    </citation>
    <scope>NUCLEOTIDE SEQUENCE [LARGE SCALE GENOMIC DNA]</scope>
    <source>
        <strain evidence="2 3">EM 1</strain>
    </source>
</reference>
<name>A0A850QJD7_9BURK</name>
<dbReference type="GO" id="GO:0003697">
    <property type="term" value="F:single-stranded DNA binding"/>
    <property type="evidence" value="ECO:0007669"/>
    <property type="project" value="InterPro"/>
</dbReference>
<organism evidence="2 3">
    <name type="scientific">Undibacterium oligocarboniphilum</name>
    <dbReference type="NCBI Taxonomy" id="666702"/>
    <lineage>
        <taxon>Bacteria</taxon>
        <taxon>Pseudomonadati</taxon>
        <taxon>Pseudomonadota</taxon>
        <taxon>Betaproteobacteria</taxon>
        <taxon>Burkholderiales</taxon>
        <taxon>Oxalobacteraceae</taxon>
        <taxon>Undibacterium</taxon>
    </lineage>
</organism>
<comment type="caution">
    <text evidence="2">The sequence shown here is derived from an EMBL/GenBank/DDBJ whole genome shotgun (WGS) entry which is preliminary data.</text>
</comment>
<sequence length="267" mass="30558">MTLDHFNQACDAAHFPRLTPAQWAQLVQTLAGAALVDLEHFCDAADLELFVRSVQPTVQQTLEELGYQFDLSVLLDAALRERKGLFIALHKARTDAAARDYIARQGFKRMDKIPTPAPYYNFHVYSTKAALCISEARTRVQQRATINIEGAHALSGNRYDWQQKMTMQLSPEEMFIMLALFNRKIVSLKFAGHGRQHDKLLEGQVQDSHFFFRMVQRGRSPIAIPVSVADSLNWTSLLYQQIKLNHPHLVMDELNMMQQQLIAMYKP</sequence>
<dbReference type="GO" id="GO:0006952">
    <property type="term" value="P:defense response"/>
    <property type="evidence" value="ECO:0007669"/>
    <property type="project" value="InterPro"/>
</dbReference>
<dbReference type="EMBL" id="JABXYJ010000014">
    <property type="protein sequence ID" value="NVO79368.1"/>
    <property type="molecule type" value="Genomic_DNA"/>
</dbReference>
<evidence type="ECO:0000256" key="1">
    <source>
        <dbReference type="ARBA" id="ARBA00022946"/>
    </source>
</evidence>
<dbReference type="Pfam" id="PF08536">
    <property type="entry name" value="Whirly"/>
    <property type="match status" value="1"/>
</dbReference>
<keyword evidence="3" id="KW-1185">Reference proteome</keyword>
<dbReference type="AlphaFoldDB" id="A0A850QJD7"/>
<protein>
    <submittedName>
        <fullName evidence="2">Uncharacterized protein</fullName>
    </submittedName>
</protein>
<proteinExistence type="predicted"/>
<gene>
    <name evidence="2" type="ORF">HV832_16235</name>
</gene>
<dbReference type="RefSeq" id="WP_176804982.1">
    <property type="nucleotide sequence ID" value="NZ_JABXYJ010000014.1"/>
</dbReference>
<evidence type="ECO:0000313" key="3">
    <source>
        <dbReference type="Proteomes" id="UP000588051"/>
    </source>
</evidence>
<dbReference type="GO" id="GO:0006355">
    <property type="term" value="P:regulation of DNA-templated transcription"/>
    <property type="evidence" value="ECO:0007669"/>
    <property type="project" value="InterPro"/>
</dbReference>
<keyword evidence="1" id="KW-0809">Transit peptide</keyword>